<dbReference type="InterPro" id="IPR041581">
    <property type="entry name" value="Glyoxalase_6"/>
</dbReference>
<name>A0ABS1LB01_9ACTN</name>
<reference evidence="2 3" key="1">
    <citation type="submission" date="2021-01" db="EMBL/GenBank/DDBJ databases">
        <title>Genome seq and assembly of Nocardiodes sp. G10.</title>
        <authorList>
            <person name="Chhetri G."/>
        </authorList>
    </citation>
    <scope>NUCLEOTIDE SEQUENCE [LARGE SCALE GENOMIC DNA]</scope>
    <source>
        <strain evidence="2 3">G10</strain>
    </source>
</reference>
<dbReference type="PANTHER" id="PTHR35908:SF1">
    <property type="entry name" value="CONSERVED PROTEIN"/>
    <property type="match status" value="1"/>
</dbReference>
<sequence>MTSFIKSVTFDCHEPLVVAEFWAAALGSNVDEDSTPERAWVEPAGWGGPSLWFQKVPEGKVAKNRQHFDLRVMGDLVEERERLVGLGARVRGDQDDHDDLVVMLDPEGNEFCVER</sequence>
<evidence type="ECO:0000313" key="2">
    <source>
        <dbReference type="EMBL" id="MBL0748588.1"/>
    </source>
</evidence>
<keyword evidence="3" id="KW-1185">Reference proteome</keyword>
<evidence type="ECO:0000259" key="1">
    <source>
        <dbReference type="Pfam" id="PF18029"/>
    </source>
</evidence>
<dbReference type="CDD" id="cd06587">
    <property type="entry name" value="VOC"/>
    <property type="match status" value="1"/>
</dbReference>
<dbReference type="Gene3D" id="3.10.180.10">
    <property type="entry name" value="2,3-Dihydroxybiphenyl 1,2-Dioxygenase, domain 1"/>
    <property type="match status" value="1"/>
</dbReference>
<protein>
    <submittedName>
        <fullName evidence="2">VOC family protein</fullName>
    </submittedName>
</protein>
<accession>A0ABS1LB01</accession>
<organism evidence="2 3">
    <name type="scientific">Nocardioides baculatus</name>
    <dbReference type="NCBI Taxonomy" id="2801337"/>
    <lineage>
        <taxon>Bacteria</taxon>
        <taxon>Bacillati</taxon>
        <taxon>Actinomycetota</taxon>
        <taxon>Actinomycetes</taxon>
        <taxon>Propionibacteriales</taxon>
        <taxon>Nocardioidaceae</taxon>
        <taxon>Nocardioides</taxon>
    </lineage>
</organism>
<dbReference type="EMBL" id="JAERSG010000004">
    <property type="protein sequence ID" value="MBL0748588.1"/>
    <property type="molecule type" value="Genomic_DNA"/>
</dbReference>
<gene>
    <name evidence="2" type="ORF">JI751_13300</name>
</gene>
<dbReference type="Pfam" id="PF18029">
    <property type="entry name" value="Glyoxalase_6"/>
    <property type="match status" value="1"/>
</dbReference>
<comment type="caution">
    <text evidence="2">The sequence shown here is derived from an EMBL/GenBank/DDBJ whole genome shotgun (WGS) entry which is preliminary data.</text>
</comment>
<dbReference type="SUPFAM" id="SSF54593">
    <property type="entry name" value="Glyoxalase/Bleomycin resistance protein/Dihydroxybiphenyl dioxygenase"/>
    <property type="match status" value="1"/>
</dbReference>
<feature type="domain" description="Glyoxalase-like" evidence="1">
    <location>
        <begin position="7"/>
        <end position="113"/>
    </location>
</feature>
<dbReference type="RefSeq" id="WP_201937340.1">
    <property type="nucleotide sequence ID" value="NZ_JAERSG010000004.1"/>
</dbReference>
<dbReference type="Proteomes" id="UP000636918">
    <property type="component" value="Unassembled WGS sequence"/>
</dbReference>
<dbReference type="PANTHER" id="PTHR35908">
    <property type="entry name" value="HYPOTHETICAL FUSION PROTEIN"/>
    <property type="match status" value="1"/>
</dbReference>
<dbReference type="InterPro" id="IPR029068">
    <property type="entry name" value="Glyas_Bleomycin-R_OHBP_Dase"/>
</dbReference>
<proteinExistence type="predicted"/>
<evidence type="ECO:0000313" key="3">
    <source>
        <dbReference type="Proteomes" id="UP000636918"/>
    </source>
</evidence>